<feature type="region of interest" description="Disordered" evidence="1">
    <location>
        <begin position="240"/>
        <end position="266"/>
    </location>
</feature>
<feature type="compositionally biased region" description="Acidic residues" evidence="1">
    <location>
        <begin position="307"/>
        <end position="329"/>
    </location>
</feature>
<dbReference type="PIRSF" id="PIRSF029215">
    <property type="entry name" value="UCP029215"/>
    <property type="match status" value="1"/>
</dbReference>
<evidence type="ECO:0000313" key="2">
    <source>
        <dbReference type="EMBL" id="OHW63081.1"/>
    </source>
</evidence>
<dbReference type="STRING" id="39480.EUAN_08650"/>
<dbReference type="EMBL" id="MKIE01000002">
    <property type="protein sequence ID" value="OHW63081.1"/>
    <property type="molecule type" value="Genomic_DNA"/>
</dbReference>
<dbReference type="Pfam" id="PF09979">
    <property type="entry name" value="DUF2213"/>
    <property type="match status" value="1"/>
</dbReference>
<gene>
    <name evidence="2" type="ORF">EUAN_08650</name>
</gene>
<protein>
    <recommendedName>
        <fullName evidence="4">DUF2213 domain-containing protein</fullName>
    </recommendedName>
</protein>
<feature type="compositionally biased region" description="Basic and acidic residues" evidence="1">
    <location>
        <begin position="184"/>
        <end position="199"/>
    </location>
</feature>
<accession>A0A1S1V8Y8</accession>
<organism evidence="2 3">
    <name type="scientific">Andreesenia angusta</name>
    <dbReference type="NCBI Taxonomy" id="39480"/>
    <lineage>
        <taxon>Bacteria</taxon>
        <taxon>Bacillati</taxon>
        <taxon>Bacillota</taxon>
        <taxon>Tissierellia</taxon>
        <taxon>Tissierellales</taxon>
        <taxon>Gottschalkiaceae</taxon>
        <taxon>Andreesenia</taxon>
    </lineage>
</organism>
<sequence length="435" mass="48054">MLFLCLFKEVRRNDGIAYFASKISNNIAETPEGYLVARNVPIGRTGHMEYLGAEIGDTERRQERIKVHRNEDELFSKATLASFEGKIVTNEHPPDLLTPETSQRYSKGVVQNVRRSKDEPDLMLADLIIHERRLIEDIKNGKREVSSGYDCIYVKNDDGTYSQTNIRGNHVAVVEAGRAGHRVSIKDSKSKESEGDNMSKLKMPRKKPSTTTKFLAAIGLKHLAMDAEPEDIAQVVDDMAEEGRAEDEEVESREKANDNGEGVASPEIAAINDKIDKLTSIVEAIVTAKDEETSPEDAIDEVIKEIEDSEESEIVETEDGDLEEGDVSDPEDRPTNPVTDSKAWVATLKAIKPVIAAIPDAGERKKACDSLLKEYKKATKAPKGRNTYSAIAKSQKQSAVDNASNQRSVQDMTAHLENLGDQIAKKYNANLKGGN</sequence>
<keyword evidence="3" id="KW-1185">Reference proteome</keyword>
<comment type="caution">
    <text evidence="2">The sequence shown here is derived from an EMBL/GenBank/DDBJ whole genome shotgun (WGS) entry which is preliminary data.</text>
</comment>
<evidence type="ECO:0008006" key="4">
    <source>
        <dbReference type="Google" id="ProtNLM"/>
    </source>
</evidence>
<dbReference type="AlphaFoldDB" id="A0A1S1V8Y8"/>
<evidence type="ECO:0000256" key="1">
    <source>
        <dbReference type="SAM" id="MobiDB-lite"/>
    </source>
</evidence>
<dbReference type="Proteomes" id="UP000180254">
    <property type="component" value="Unassembled WGS sequence"/>
</dbReference>
<feature type="region of interest" description="Disordered" evidence="1">
    <location>
        <begin position="305"/>
        <end position="341"/>
    </location>
</feature>
<dbReference type="InterPro" id="IPR016913">
    <property type="entry name" value="UCP029215"/>
</dbReference>
<name>A0A1S1V8Y8_9FIRM</name>
<proteinExistence type="predicted"/>
<feature type="region of interest" description="Disordered" evidence="1">
    <location>
        <begin position="182"/>
        <end position="208"/>
    </location>
</feature>
<feature type="compositionally biased region" description="Acidic residues" evidence="1">
    <location>
        <begin position="240"/>
        <end position="251"/>
    </location>
</feature>
<evidence type="ECO:0000313" key="3">
    <source>
        <dbReference type="Proteomes" id="UP000180254"/>
    </source>
</evidence>
<reference evidence="2 3" key="1">
    <citation type="submission" date="2016-09" db="EMBL/GenBank/DDBJ databases">
        <title>Genome sequence of Eubacterium angustum.</title>
        <authorList>
            <person name="Poehlein A."/>
            <person name="Daniel R."/>
        </authorList>
    </citation>
    <scope>NUCLEOTIDE SEQUENCE [LARGE SCALE GENOMIC DNA]</scope>
    <source>
        <strain evidence="2 3">DSM 1989</strain>
    </source>
</reference>